<comment type="caution">
    <text evidence="1">The sequence shown here is derived from an EMBL/GenBank/DDBJ whole genome shotgun (WGS) entry which is preliminary data.</text>
</comment>
<name>A0ACC1BT43_9ROSI</name>
<reference evidence="2" key="1">
    <citation type="journal article" date="2023" name="G3 (Bethesda)">
        <title>Genome assembly and association tests identify interacting loci associated with vigor, precocity, and sex in interspecific pistachio rootstocks.</title>
        <authorList>
            <person name="Palmer W."/>
            <person name="Jacygrad E."/>
            <person name="Sagayaradj S."/>
            <person name="Cavanaugh K."/>
            <person name="Han R."/>
            <person name="Bertier L."/>
            <person name="Beede B."/>
            <person name="Kafkas S."/>
            <person name="Golino D."/>
            <person name="Preece J."/>
            <person name="Michelmore R."/>
        </authorList>
    </citation>
    <scope>NUCLEOTIDE SEQUENCE [LARGE SCALE GENOMIC DNA]</scope>
</reference>
<sequence length="146" mass="16578">MGSKVSTYGDVYSYGILLLEMFTRKRPTDEMFNGNLNLHNFVKAALPERVAEIMDPEILRETEEQTSMTTARNLRSSTRRYGILECLTSISVIGVTCSSEMPSERMHMDEVAAQLISIRNKLLETPRRGERQTSHTIRPVPTTIIV</sequence>
<gene>
    <name evidence="1" type="ORF">Patl1_06577</name>
</gene>
<protein>
    <submittedName>
        <fullName evidence="1">Uncharacterized protein</fullName>
    </submittedName>
</protein>
<dbReference type="EMBL" id="CM047899">
    <property type="protein sequence ID" value="KAJ0102206.1"/>
    <property type="molecule type" value="Genomic_DNA"/>
</dbReference>
<accession>A0ACC1BT43</accession>
<organism evidence="1 2">
    <name type="scientific">Pistacia atlantica</name>
    <dbReference type="NCBI Taxonomy" id="434234"/>
    <lineage>
        <taxon>Eukaryota</taxon>
        <taxon>Viridiplantae</taxon>
        <taxon>Streptophyta</taxon>
        <taxon>Embryophyta</taxon>
        <taxon>Tracheophyta</taxon>
        <taxon>Spermatophyta</taxon>
        <taxon>Magnoliopsida</taxon>
        <taxon>eudicotyledons</taxon>
        <taxon>Gunneridae</taxon>
        <taxon>Pentapetalae</taxon>
        <taxon>rosids</taxon>
        <taxon>malvids</taxon>
        <taxon>Sapindales</taxon>
        <taxon>Anacardiaceae</taxon>
        <taxon>Pistacia</taxon>
    </lineage>
</organism>
<evidence type="ECO:0000313" key="2">
    <source>
        <dbReference type="Proteomes" id="UP001164250"/>
    </source>
</evidence>
<proteinExistence type="predicted"/>
<dbReference type="Proteomes" id="UP001164250">
    <property type="component" value="Chromosome 3"/>
</dbReference>
<keyword evidence="2" id="KW-1185">Reference proteome</keyword>
<evidence type="ECO:0000313" key="1">
    <source>
        <dbReference type="EMBL" id="KAJ0102206.1"/>
    </source>
</evidence>